<dbReference type="AlphaFoldDB" id="A0AAN9S5H9"/>
<name>A0AAN9S5H9_PSOTE</name>
<comment type="caution">
    <text evidence="7">The sequence shown here is derived from an EMBL/GenBank/DDBJ whole genome shotgun (WGS) entry which is preliminary data.</text>
</comment>
<evidence type="ECO:0000256" key="1">
    <source>
        <dbReference type="ARBA" id="ARBA00004123"/>
    </source>
</evidence>
<evidence type="ECO:0000256" key="3">
    <source>
        <dbReference type="ARBA" id="ARBA00023125"/>
    </source>
</evidence>
<dbReference type="GO" id="GO:0005634">
    <property type="term" value="C:nucleus"/>
    <property type="evidence" value="ECO:0007669"/>
    <property type="project" value="UniProtKB-SubCell"/>
</dbReference>
<keyword evidence="5" id="KW-0539">Nucleus</keyword>
<evidence type="ECO:0000313" key="8">
    <source>
        <dbReference type="Proteomes" id="UP001386955"/>
    </source>
</evidence>
<comment type="subcellular location">
    <subcellularLocation>
        <location evidence="1">Nucleus</location>
    </subcellularLocation>
</comment>
<evidence type="ECO:0000259" key="6">
    <source>
        <dbReference type="PROSITE" id="PS51369"/>
    </source>
</evidence>
<protein>
    <recommendedName>
        <fullName evidence="6">TCP domain-containing protein</fullName>
    </recommendedName>
</protein>
<keyword evidence="2" id="KW-0805">Transcription regulation</keyword>
<dbReference type="Pfam" id="PF03634">
    <property type="entry name" value="TCP"/>
    <property type="match status" value="1"/>
</dbReference>
<dbReference type="InterPro" id="IPR017887">
    <property type="entry name" value="TF_TCP_subgr"/>
</dbReference>
<sequence length="172" mass="19069">MNNMNIERGHDSRPMKKRPIVINTMKPCLKSKNKDRHIKVNGRECRVQLSPKCAARIFQLTRELGKKTDGETIEWLLHQAEPAIIAATSTGISPSNYTLVTNANSSTMGTTDAGISPSNNTLVSNSTLVPSDIGTAQDDNLITNIVHSRTDIPISPFDFNFDWIQHSDLGFY</sequence>
<keyword evidence="8" id="KW-1185">Reference proteome</keyword>
<evidence type="ECO:0000256" key="2">
    <source>
        <dbReference type="ARBA" id="ARBA00023015"/>
    </source>
</evidence>
<feature type="domain" description="TCP" evidence="6">
    <location>
        <begin position="33"/>
        <end position="87"/>
    </location>
</feature>
<gene>
    <name evidence="7" type="ORF">VNO78_24423</name>
</gene>
<keyword evidence="3" id="KW-0238">DNA-binding</keyword>
<keyword evidence="4" id="KW-0804">Transcription</keyword>
<dbReference type="PANTHER" id="PTHR31072">
    <property type="entry name" value="TRANSCRIPTION FACTOR TCP4-RELATED"/>
    <property type="match status" value="1"/>
</dbReference>
<dbReference type="GO" id="GO:0043565">
    <property type="term" value="F:sequence-specific DNA binding"/>
    <property type="evidence" value="ECO:0007669"/>
    <property type="project" value="TreeGrafter"/>
</dbReference>
<dbReference type="PANTHER" id="PTHR31072:SF91">
    <property type="entry name" value="TRANSCRIPTION FACTOR TCP6"/>
    <property type="match status" value="1"/>
</dbReference>
<accession>A0AAN9S5H9</accession>
<dbReference type="GO" id="GO:0003700">
    <property type="term" value="F:DNA-binding transcription factor activity"/>
    <property type="evidence" value="ECO:0007669"/>
    <property type="project" value="InterPro"/>
</dbReference>
<evidence type="ECO:0000256" key="5">
    <source>
        <dbReference type="ARBA" id="ARBA00023242"/>
    </source>
</evidence>
<organism evidence="7 8">
    <name type="scientific">Psophocarpus tetragonolobus</name>
    <name type="common">Winged bean</name>
    <name type="synonym">Dolichos tetragonolobus</name>
    <dbReference type="NCBI Taxonomy" id="3891"/>
    <lineage>
        <taxon>Eukaryota</taxon>
        <taxon>Viridiplantae</taxon>
        <taxon>Streptophyta</taxon>
        <taxon>Embryophyta</taxon>
        <taxon>Tracheophyta</taxon>
        <taxon>Spermatophyta</taxon>
        <taxon>Magnoliopsida</taxon>
        <taxon>eudicotyledons</taxon>
        <taxon>Gunneridae</taxon>
        <taxon>Pentapetalae</taxon>
        <taxon>rosids</taxon>
        <taxon>fabids</taxon>
        <taxon>Fabales</taxon>
        <taxon>Fabaceae</taxon>
        <taxon>Papilionoideae</taxon>
        <taxon>50 kb inversion clade</taxon>
        <taxon>NPAAA clade</taxon>
        <taxon>indigoferoid/millettioid clade</taxon>
        <taxon>Phaseoleae</taxon>
        <taxon>Psophocarpus</taxon>
    </lineage>
</organism>
<evidence type="ECO:0000313" key="7">
    <source>
        <dbReference type="EMBL" id="KAK7389406.1"/>
    </source>
</evidence>
<evidence type="ECO:0000256" key="4">
    <source>
        <dbReference type="ARBA" id="ARBA00023163"/>
    </source>
</evidence>
<dbReference type="InterPro" id="IPR005333">
    <property type="entry name" value="Transcription_factor_TCP"/>
</dbReference>
<proteinExistence type="predicted"/>
<dbReference type="Proteomes" id="UP001386955">
    <property type="component" value="Unassembled WGS sequence"/>
</dbReference>
<dbReference type="EMBL" id="JAYMYS010000006">
    <property type="protein sequence ID" value="KAK7389406.1"/>
    <property type="molecule type" value="Genomic_DNA"/>
</dbReference>
<dbReference type="PROSITE" id="PS51369">
    <property type="entry name" value="TCP"/>
    <property type="match status" value="1"/>
</dbReference>
<reference evidence="7 8" key="1">
    <citation type="submission" date="2024-01" db="EMBL/GenBank/DDBJ databases">
        <title>The genomes of 5 underutilized Papilionoideae crops provide insights into root nodulation and disease resistanc.</title>
        <authorList>
            <person name="Jiang F."/>
        </authorList>
    </citation>
    <scope>NUCLEOTIDE SEQUENCE [LARGE SCALE GENOMIC DNA]</scope>
    <source>
        <strain evidence="7">DUOXIRENSHENG_FW03</strain>
        <tissue evidence="7">Leaves</tissue>
    </source>
</reference>